<feature type="compositionally biased region" description="Basic and acidic residues" evidence="4">
    <location>
        <begin position="13"/>
        <end position="23"/>
    </location>
</feature>
<dbReference type="GO" id="GO:0006487">
    <property type="term" value="P:protein N-linked glycosylation"/>
    <property type="evidence" value="ECO:0007669"/>
    <property type="project" value="TreeGrafter"/>
</dbReference>
<evidence type="ECO:0000256" key="1">
    <source>
        <dbReference type="ARBA" id="ARBA00005664"/>
    </source>
</evidence>
<dbReference type="OrthoDB" id="205108at2759"/>
<feature type="compositionally biased region" description="Basic and acidic residues" evidence="4">
    <location>
        <begin position="369"/>
        <end position="380"/>
    </location>
</feature>
<dbReference type="InterPro" id="IPR008630">
    <property type="entry name" value="Glyco_trans_34"/>
</dbReference>
<dbReference type="Proteomes" id="UP000761534">
    <property type="component" value="Unassembled WGS sequence"/>
</dbReference>
<dbReference type="GO" id="GO:0000009">
    <property type="term" value="F:alpha-1,6-mannosyltransferase activity"/>
    <property type="evidence" value="ECO:0007669"/>
    <property type="project" value="TreeGrafter"/>
</dbReference>
<gene>
    <name evidence="6" type="ORF">TRICI_003628</name>
</gene>
<reference evidence="6" key="1">
    <citation type="journal article" date="2019" name="G3 (Bethesda)">
        <title>Genome Assemblies of Two Rare Opportunistic Yeast Pathogens: Diutina rugosa (syn. Candida rugosa) and Trichomonascus ciferrii (syn. Candida ciferrii).</title>
        <authorList>
            <person name="Mixao V."/>
            <person name="Saus E."/>
            <person name="Hansen A.P."/>
            <person name="Lass-Florl C."/>
            <person name="Gabaldon T."/>
        </authorList>
    </citation>
    <scope>NUCLEOTIDE SEQUENCE</scope>
    <source>
        <strain evidence="6">CBS 4856</strain>
    </source>
</reference>
<name>A0A642V2L7_9ASCO</name>
<feature type="transmembrane region" description="Helical" evidence="5">
    <location>
        <begin position="35"/>
        <end position="56"/>
    </location>
</feature>
<evidence type="ECO:0000313" key="7">
    <source>
        <dbReference type="Proteomes" id="UP000761534"/>
    </source>
</evidence>
<dbReference type="AlphaFoldDB" id="A0A642V2L7"/>
<dbReference type="PANTHER" id="PTHR31306">
    <property type="entry name" value="ALPHA-1,6-MANNOSYLTRANSFERASE MNN11-RELATED"/>
    <property type="match status" value="1"/>
</dbReference>
<keyword evidence="7" id="KW-1185">Reference proteome</keyword>
<keyword evidence="5" id="KW-0472">Membrane</keyword>
<evidence type="ECO:0000256" key="2">
    <source>
        <dbReference type="ARBA" id="ARBA00022676"/>
    </source>
</evidence>
<feature type="region of interest" description="Disordered" evidence="4">
    <location>
        <begin position="354"/>
        <end position="380"/>
    </location>
</feature>
<dbReference type="InterPro" id="IPR029044">
    <property type="entry name" value="Nucleotide-diphossugar_trans"/>
</dbReference>
<evidence type="ECO:0000313" key="6">
    <source>
        <dbReference type="EMBL" id="KAA8911942.1"/>
    </source>
</evidence>
<comment type="caution">
    <text evidence="6">The sequence shown here is derived from an EMBL/GenBank/DDBJ whole genome shotgun (WGS) entry which is preliminary data.</text>
</comment>
<keyword evidence="3" id="KW-0808">Transferase</keyword>
<evidence type="ECO:0000256" key="4">
    <source>
        <dbReference type="SAM" id="MobiDB-lite"/>
    </source>
</evidence>
<keyword evidence="2" id="KW-0328">Glycosyltransferase</keyword>
<keyword evidence="5" id="KW-1133">Transmembrane helix</keyword>
<organism evidence="6 7">
    <name type="scientific">Trichomonascus ciferrii</name>
    <dbReference type="NCBI Taxonomy" id="44093"/>
    <lineage>
        <taxon>Eukaryota</taxon>
        <taxon>Fungi</taxon>
        <taxon>Dikarya</taxon>
        <taxon>Ascomycota</taxon>
        <taxon>Saccharomycotina</taxon>
        <taxon>Dipodascomycetes</taxon>
        <taxon>Dipodascales</taxon>
        <taxon>Trichomonascaceae</taxon>
        <taxon>Trichomonascus</taxon>
        <taxon>Trichomonascus ciferrii complex</taxon>
    </lineage>
</organism>
<dbReference type="VEuPathDB" id="FungiDB:TRICI_003628"/>
<dbReference type="GO" id="GO:0000136">
    <property type="term" value="C:mannan polymerase complex"/>
    <property type="evidence" value="ECO:0007669"/>
    <property type="project" value="TreeGrafter"/>
</dbReference>
<dbReference type="Gene3D" id="3.90.550.10">
    <property type="entry name" value="Spore Coat Polysaccharide Biosynthesis Protein SpsA, Chain A"/>
    <property type="match status" value="1"/>
</dbReference>
<dbReference type="PANTHER" id="PTHR31306:SF10">
    <property type="entry name" value="ALPHA-1,6-MANNOSYLTRANSFERASE MNN11-RELATED"/>
    <property type="match status" value="1"/>
</dbReference>
<protein>
    <submittedName>
        <fullName evidence="6">Uncharacterized protein</fullName>
    </submittedName>
</protein>
<proteinExistence type="inferred from homology"/>
<accession>A0A642V2L7</accession>
<comment type="similarity">
    <text evidence="1">Belongs to the glycosyltransferase 34 family.</text>
</comment>
<sequence>MHSALPQVNSELAKGKGRGDGWRSSKRARTTGKGVGGVVGVAALIWLLYVLGGWVWGERVYYRGGVWNGAETIEVSSSPIIVPAISQIAEYRTSQYVTAKDGRTVSSPRHSVVYGGGESPELVLVMGIDDSFPPEYLEAVIADRKAYAERHGYGLYVRYLKDFATLSPQGDSYNFDFSKVMLLREAAFAFKHAKWLWWLDQDAIIMNHAYSVARELLDPAQLNDKMLRDAPVIPPESIIHTYKRVPAGQIKFVLTQNDRGVSAASFLLRNDQMYGNVFLNYWCDPLHRSYPGFVAQGPFGRLEASLTHMVQWHPAILSRMAVVPHKYLGARLEDGNVLKGQKYENGDFVLLVRPPNEEQAPPSNQIADEWNKQKAKRDNP</sequence>
<dbReference type="EMBL" id="SWFS01000267">
    <property type="protein sequence ID" value="KAA8911942.1"/>
    <property type="molecule type" value="Genomic_DNA"/>
</dbReference>
<keyword evidence="5" id="KW-0812">Transmembrane</keyword>
<feature type="compositionally biased region" description="Polar residues" evidence="4">
    <location>
        <begin position="1"/>
        <end position="10"/>
    </location>
</feature>
<feature type="region of interest" description="Disordered" evidence="4">
    <location>
        <begin position="1"/>
        <end position="31"/>
    </location>
</feature>
<evidence type="ECO:0000256" key="5">
    <source>
        <dbReference type="SAM" id="Phobius"/>
    </source>
</evidence>
<evidence type="ECO:0000256" key="3">
    <source>
        <dbReference type="ARBA" id="ARBA00022679"/>
    </source>
</evidence>
<dbReference type="Pfam" id="PF05637">
    <property type="entry name" value="Glyco_transf_34"/>
    <property type="match status" value="1"/>
</dbReference>